<dbReference type="RefSeq" id="WP_138107752.1">
    <property type="nucleotide sequence ID" value="NZ_VBRA02000001.1"/>
</dbReference>
<evidence type="ECO:0000256" key="2">
    <source>
        <dbReference type="ARBA" id="ARBA00012682"/>
    </source>
</evidence>
<dbReference type="Proteomes" id="UP001192346">
    <property type="component" value="Unassembled WGS sequence"/>
</dbReference>
<dbReference type="InterPro" id="IPR036324">
    <property type="entry name" value="Mn/Fe_SOD_N_sf"/>
</dbReference>
<keyword evidence="8" id="KW-1185">Reference proteome</keyword>
<dbReference type="EMBL" id="VBRA02000009">
    <property type="protein sequence ID" value="MBP3059530.1"/>
    <property type="molecule type" value="Genomic_DNA"/>
</dbReference>
<evidence type="ECO:0000313" key="8">
    <source>
        <dbReference type="Proteomes" id="UP001192346"/>
    </source>
</evidence>
<gene>
    <name evidence="6" type="ORF">FEF22_000005</name>
    <name evidence="7" type="ORF">FEF22_001920</name>
</gene>
<evidence type="ECO:0000259" key="5">
    <source>
        <dbReference type="Pfam" id="PF00081"/>
    </source>
</evidence>
<organism evidence="7 8">
    <name type="scientific">Texas Phoenix palm phytoplasma</name>
    <dbReference type="NCBI Taxonomy" id="176709"/>
    <lineage>
        <taxon>Bacteria</taxon>
        <taxon>Bacillati</taxon>
        <taxon>Mycoplasmatota</taxon>
        <taxon>Mollicutes</taxon>
        <taxon>Acholeplasmatales</taxon>
        <taxon>Acholeplasmataceae</taxon>
        <taxon>Candidatus Phytoplasma</taxon>
        <taxon>16SrIV (Coconut lethal yellows group)</taxon>
    </lineage>
</organism>
<comment type="similarity">
    <text evidence="1">Belongs to the iron/manganese superoxide dismutase family.</text>
</comment>
<dbReference type="EMBL" id="VBRA02000001">
    <property type="protein sequence ID" value="MBP3059174.1"/>
    <property type="molecule type" value="Genomic_DNA"/>
</dbReference>
<evidence type="ECO:0000313" key="6">
    <source>
        <dbReference type="EMBL" id="MBP3059174.1"/>
    </source>
</evidence>
<proteinExistence type="inferred from homology"/>
<evidence type="ECO:0000313" key="7">
    <source>
        <dbReference type="EMBL" id="MBP3059530.1"/>
    </source>
</evidence>
<sequence>MLSRYTKHHQTYINNLNFALSKYPDIQKNDITFLLKNVSLIPEDIRQTVRARNDA</sequence>
<evidence type="ECO:0000256" key="4">
    <source>
        <dbReference type="ARBA" id="ARBA00023002"/>
    </source>
</evidence>
<keyword evidence="4" id="KW-0560">Oxidoreductase</keyword>
<comment type="caution">
    <text evidence="7">The sequence shown here is derived from an EMBL/GenBank/DDBJ whole genome shotgun (WGS) entry which is preliminary data.</text>
</comment>
<reference evidence="7 8" key="1">
    <citation type="submission" date="2019-10" db="EMBL/GenBank/DDBJ databases">
        <title>Whole Genome Sequencing and Characterization of Texas Phoenix Palm Decline Phytoplasma Belongs to Lethal Yellowing (16SrIV) Group.</title>
        <authorList>
            <person name="Bao M."/>
        </authorList>
    </citation>
    <scope>NUCLEOTIDE SEQUENCE [LARGE SCALE GENOMIC DNA]</scope>
    <source>
        <strain evidence="7 8">ACPD</strain>
    </source>
</reference>
<keyword evidence="3" id="KW-0479">Metal-binding</keyword>
<dbReference type="Gene3D" id="1.10.287.990">
    <property type="entry name" value="Fe,Mn superoxide dismutase (SOD) domain"/>
    <property type="match status" value="1"/>
</dbReference>
<dbReference type="InterPro" id="IPR019831">
    <property type="entry name" value="Mn/Fe_SOD_N"/>
</dbReference>
<dbReference type="Pfam" id="PF00081">
    <property type="entry name" value="Sod_Fe_N"/>
    <property type="match status" value="1"/>
</dbReference>
<dbReference type="SUPFAM" id="SSF46609">
    <property type="entry name" value="Fe,Mn superoxide dismutase (SOD), N-terminal domain"/>
    <property type="match status" value="1"/>
</dbReference>
<evidence type="ECO:0000256" key="3">
    <source>
        <dbReference type="ARBA" id="ARBA00022723"/>
    </source>
</evidence>
<protein>
    <recommendedName>
        <fullName evidence="2">superoxide dismutase</fullName>
        <ecNumber evidence="2">1.15.1.1</ecNumber>
    </recommendedName>
</protein>
<dbReference type="EC" id="1.15.1.1" evidence="2"/>
<accession>A0ABS5BIW8</accession>
<evidence type="ECO:0000256" key="1">
    <source>
        <dbReference type="ARBA" id="ARBA00008714"/>
    </source>
</evidence>
<feature type="domain" description="Manganese/iron superoxide dismutase N-terminal" evidence="5">
    <location>
        <begin position="4"/>
        <end position="35"/>
    </location>
</feature>
<name>A0ABS5BIW8_9MOLU</name>